<feature type="region of interest" description="Disordered" evidence="1">
    <location>
        <begin position="710"/>
        <end position="729"/>
    </location>
</feature>
<dbReference type="RefSeq" id="WP_179810019.1">
    <property type="nucleotide sequence ID" value="NZ_JACCHL010000001.1"/>
</dbReference>
<dbReference type="InterPro" id="IPR009003">
    <property type="entry name" value="Peptidase_S1_PA"/>
</dbReference>
<proteinExistence type="predicted"/>
<organism evidence="3 4">
    <name type="scientific">Nocardiopsis sinuspersici</name>
    <dbReference type="NCBI Taxonomy" id="501010"/>
    <lineage>
        <taxon>Bacteria</taxon>
        <taxon>Bacillati</taxon>
        <taxon>Actinomycetota</taxon>
        <taxon>Actinomycetes</taxon>
        <taxon>Streptosporangiales</taxon>
        <taxon>Nocardiopsidaceae</taxon>
        <taxon>Nocardiopsis</taxon>
    </lineage>
</organism>
<dbReference type="EMBL" id="JACCHL010000001">
    <property type="protein sequence ID" value="NYH52702.1"/>
    <property type="molecule type" value="Genomic_DNA"/>
</dbReference>
<dbReference type="InterPro" id="IPR036465">
    <property type="entry name" value="vWFA_dom_sf"/>
</dbReference>
<name>A0A7Y9XBG2_9ACTN</name>
<dbReference type="Proteomes" id="UP000584931">
    <property type="component" value="Unassembled WGS sequence"/>
</dbReference>
<evidence type="ECO:0000313" key="3">
    <source>
        <dbReference type="EMBL" id="NYH52702.1"/>
    </source>
</evidence>
<dbReference type="SMART" id="SM00327">
    <property type="entry name" value="VWA"/>
    <property type="match status" value="1"/>
</dbReference>
<sequence length="863" mass="90280">MDTRFVADVRVTTRGGRSGGGTGYLVGPTLVLTSAHVLDGHDRVRVRLGVDRDGRFLACEVCWEDRERDVALLRLEKEQPPPRLRVRWGAFAGTGPQRYEALGYPDLALSGDDPELKHLQGSLKPAEGLRNGELRLNIQREYVRDVPWEGFSGTAVFTGDLLVGVVLVHNRTTGYLHARRSSWCAEQPEFVRLVEEDTGAPLLVETADDPSYRERAHTAVLRFHYALRASLSGCAHTLGGAVRRLAGGLGGRGAHERGRAGAAPAVEGGPAAAPGEGGRGTGRPARVLAATAAALLVLVPGGLYWWEANGFPGLSSGCAPPTELTVLTTPDQHAAVQRAAEDFAARQGARDEDGCVPVRVSVTAAGGAAVTRELLRDGWNDLRAGPRPHVWLPDSGADVALLRGDPGDAPGLETEEEGATRLTPLVLGLPESASGIPACSGTDPGGARSDLVVCTAAATEAGLLLARPSPEASTSALIQTGALYSAYGDGGSEEIQVAEARATSAGLDAEGNLGLLCALRGGDADPATVGVFSTEYAISAYNGGGALGPGCGPTGREPDERLVPVYFSEVPGLDHPFVRLDWGGDDGVGEEVEAFGNWMGRPGSTEAFHGYRTVEGDMIGGEGARSAMEVTHLTSDRDEEEWRERLESSLRQQERSRTPVEVLIAVDRSDSMSGPGTGGTRLETAQKLARTAVGLLGEQDTVGVWAFPEGGPGNDVTGQERVLPPEPGMDARREESAREEIDALTAEFPATPLADAVLDGAEELESCADRPGEPGACALVVLTDGVALPEPGGGARADDVAAVLEDLDERVRVHMVSVGDEGCGGDGLLSRLASAGAECYHPRADELEQVVYGIVAGTRAATP</sequence>
<protein>
    <submittedName>
        <fullName evidence="3">Mg-chelatase subunit ChlD</fullName>
    </submittedName>
</protein>
<dbReference type="Pfam" id="PF13365">
    <property type="entry name" value="Trypsin_2"/>
    <property type="match status" value="1"/>
</dbReference>
<evidence type="ECO:0000259" key="2">
    <source>
        <dbReference type="PROSITE" id="PS50234"/>
    </source>
</evidence>
<accession>A0A7Y9XBG2</accession>
<feature type="domain" description="VWFA" evidence="2">
    <location>
        <begin position="661"/>
        <end position="858"/>
    </location>
</feature>
<gene>
    <name evidence="3" type="ORF">HNR06_002291</name>
</gene>
<feature type="compositionally biased region" description="Low complexity" evidence="1">
    <location>
        <begin position="260"/>
        <end position="274"/>
    </location>
</feature>
<dbReference type="PROSITE" id="PS50234">
    <property type="entry name" value="VWFA"/>
    <property type="match status" value="1"/>
</dbReference>
<evidence type="ECO:0000313" key="4">
    <source>
        <dbReference type="Proteomes" id="UP000584931"/>
    </source>
</evidence>
<feature type="region of interest" description="Disordered" evidence="1">
    <location>
        <begin position="253"/>
        <end position="281"/>
    </location>
</feature>
<dbReference type="AlphaFoldDB" id="A0A7Y9XBG2"/>
<dbReference type="SUPFAM" id="SSF50494">
    <property type="entry name" value="Trypsin-like serine proteases"/>
    <property type="match status" value="1"/>
</dbReference>
<dbReference type="Gene3D" id="2.40.10.10">
    <property type="entry name" value="Trypsin-like serine proteases"/>
    <property type="match status" value="1"/>
</dbReference>
<dbReference type="InterPro" id="IPR043504">
    <property type="entry name" value="Peptidase_S1_PA_chymotrypsin"/>
</dbReference>
<dbReference type="SUPFAM" id="SSF53300">
    <property type="entry name" value="vWA-like"/>
    <property type="match status" value="1"/>
</dbReference>
<reference evidence="3 4" key="1">
    <citation type="submission" date="2020-07" db="EMBL/GenBank/DDBJ databases">
        <title>Sequencing the genomes of 1000 actinobacteria strains.</title>
        <authorList>
            <person name="Klenk H.-P."/>
        </authorList>
    </citation>
    <scope>NUCLEOTIDE SEQUENCE [LARGE SCALE GENOMIC DNA]</scope>
    <source>
        <strain evidence="3 4">DSM 45278</strain>
    </source>
</reference>
<dbReference type="Gene3D" id="3.40.50.410">
    <property type="entry name" value="von Willebrand factor, type A domain"/>
    <property type="match status" value="1"/>
</dbReference>
<comment type="caution">
    <text evidence="3">The sequence shown here is derived from an EMBL/GenBank/DDBJ whole genome shotgun (WGS) entry which is preliminary data.</text>
</comment>
<evidence type="ECO:0000256" key="1">
    <source>
        <dbReference type="SAM" id="MobiDB-lite"/>
    </source>
</evidence>
<dbReference type="InterPro" id="IPR002035">
    <property type="entry name" value="VWF_A"/>
</dbReference>